<name>A0A1G8J799_9BACI</name>
<evidence type="ECO:0000256" key="9">
    <source>
        <dbReference type="SAM" id="Phobius"/>
    </source>
</evidence>
<keyword evidence="7 9" id="KW-0472">Membrane</keyword>
<dbReference type="AlphaFoldDB" id="A0A1G8J799"/>
<comment type="similarity">
    <text evidence="8">Belongs to the TRAP transporter small permease family.</text>
</comment>
<evidence type="ECO:0000313" key="12">
    <source>
        <dbReference type="Proteomes" id="UP000199163"/>
    </source>
</evidence>
<evidence type="ECO:0000256" key="1">
    <source>
        <dbReference type="ARBA" id="ARBA00004429"/>
    </source>
</evidence>
<dbReference type="EMBL" id="FNDK01000030">
    <property type="protein sequence ID" value="SDI27124.1"/>
    <property type="molecule type" value="Genomic_DNA"/>
</dbReference>
<proteinExistence type="inferred from homology"/>
<dbReference type="InterPro" id="IPR055348">
    <property type="entry name" value="DctQ"/>
</dbReference>
<keyword evidence="5 9" id="KW-0812">Transmembrane</keyword>
<feature type="transmembrane region" description="Helical" evidence="9">
    <location>
        <begin position="80"/>
        <end position="98"/>
    </location>
</feature>
<dbReference type="Proteomes" id="UP000199163">
    <property type="component" value="Unassembled WGS sequence"/>
</dbReference>
<evidence type="ECO:0000256" key="8">
    <source>
        <dbReference type="ARBA" id="ARBA00038436"/>
    </source>
</evidence>
<evidence type="ECO:0000256" key="5">
    <source>
        <dbReference type="ARBA" id="ARBA00022692"/>
    </source>
</evidence>
<feature type="transmembrane region" description="Helical" evidence="9">
    <location>
        <begin position="119"/>
        <end position="139"/>
    </location>
</feature>
<dbReference type="GO" id="GO:0022857">
    <property type="term" value="F:transmembrane transporter activity"/>
    <property type="evidence" value="ECO:0007669"/>
    <property type="project" value="TreeGrafter"/>
</dbReference>
<dbReference type="PANTHER" id="PTHR35011">
    <property type="entry name" value="2,3-DIKETO-L-GULONATE TRAP TRANSPORTER SMALL PERMEASE PROTEIN YIAM"/>
    <property type="match status" value="1"/>
</dbReference>
<evidence type="ECO:0000256" key="3">
    <source>
        <dbReference type="ARBA" id="ARBA00022475"/>
    </source>
</evidence>
<feature type="domain" description="Tripartite ATP-independent periplasmic transporters DctQ component" evidence="10">
    <location>
        <begin position="57"/>
        <end position="187"/>
    </location>
</feature>
<keyword evidence="3" id="KW-1003">Cell membrane</keyword>
<gene>
    <name evidence="11" type="ORF">SAMN05192534_1303</name>
</gene>
<comment type="subcellular location">
    <subcellularLocation>
        <location evidence="1">Cell inner membrane</location>
        <topology evidence="1">Multi-pass membrane protein</topology>
    </subcellularLocation>
</comment>
<evidence type="ECO:0000313" key="11">
    <source>
        <dbReference type="EMBL" id="SDI27124.1"/>
    </source>
</evidence>
<feature type="transmembrane region" description="Helical" evidence="9">
    <location>
        <begin position="46"/>
        <end position="65"/>
    </location>
</feature>
<dbReference type="InterPro" id="IPR007387">
    <property type="entry name" value="TRAP_DctQ"/>
</dbReference>
<evidence type="ECO:0000256" key="6">
    <source>
        <dbReference type="ARBA" id="ARBA00022989"/>
    </source>
</evidence>
<feature type="transmembrane region" description="Helical" evidence="9">
    <location>
        <begin position="159"/>
        <end position="183"/>
    </location>
</feature>
<organism evidence="11 12">
    <name type="scientific">Alteribacillus persepolensis</name>
    <dbReference type="NCBI Taxonomy" id="568899"/>
    <lineage>
        <taxon>Bacteria</taxon>
        <taxon>Bacillati</taxon>
        <taxon>Bacillota</taxon>
        <taxon>Bacilli</taxon>
        <taxon>Bacillales</taxon>
        <taxon>Bacillaceae</taxon>
        <taxon>Alteribacillus</taxon>
    </lineage>
</organism>
<protein>
    <submittedName>
        <fullName evidence="11">TRAP-type C4-dicarboxylate transport system, small permease component</fullName>
    </submittedName>
</protein>
<keyword evidence="12" id="KW-1185">Reference proteome</keyword>
<dbReference type="PANTHER" id="PTHR35011:SF10">
    <property type="entry name" value="TRAP TRANSPORTER SMALL PERMEASE PROTEIN"/>
    <property type="match status" value="1"/>
</dbReference>
<evidence type="ECO:0000256" key="4">
    <source>
        <dbReference type="ARBA" id="ARBA00022519"/>
    </source>
</evidence>
<dbReference type="Pfam" id="PF04290">
    <property type="entry name" value="DctQ"/>
    <property type="match status" value="1"/>
</dbReference>
<evidence type="ECO:0000256" key="2">
    <source>
        <dbReference type="ARBA" id="ARBA00022448"/>
    </source>
</evidence>
<evidence type="ECO:0000256" key="7">
    <source>
        <dbReference type="ARBA" id="ARBA00023136"/>
    </source>
</evidence>
<sequence length="197" mass="21624">MQKIRNNEIYGGVNSEVIPEVEPVSPYKSTNEAVCEKINYHFNQGLAFVAGVSLALMMFLIVYNSVVRVFATPFVGTTEVAGWLMAVTTAFALGYTQFNHGHVDIKIVTDKLPTLGQKISSAVVQVMSLLFYAIVGWHVVTYGFELIINNSLSETMGVIFYPFVFVVALGFFGTAFTLIIQLYQTLTGEVRGGKNGS</sequence>
<dbReference type="GO" id="GO:0015740">
    <property type="term" value="P:C4-dicarboxylate transport"/>
    <property type="evidence" value="ECO:0007669"/>
    <property type="project" value="TreeGrafter"/>
</dbReference>
<dbReference type="GO" id="GO:0005886">
    <property type="term" value="C:plasma membrane"/>
    <property type="evidence" value="ECO:0007669"/>
    <property type="project" value="UniProtKB-SubCell"/>
</dbReference>
<accession>A0A1G8J799</accession>
<evidence type="ECO:0000259" key="10">
    <source>
        <dbReference type="Pfam" id="PF04290"/>
    </source>
</evidence>
<keyword evidence="4" id="KW-0997">Cell inner membrane</keyword>
<reference evidence="11 12" key="1">
    <citation type="submission" date="2016-10" db="EMBL/GenBank/DDBJ databases">
        <authorList>
            <person name="de Groot N.N."/>
        </authorList>
    </citation>
    <scope>NUCLEOTIDE SEQUENCE [LARGE SCALE GENOMIC DNA]</scope>
    <source>
        <strain evidence="11 12">DSM 21632</strain>
    </source>
</reference>
<keyword evidence="2" id="KW-0813">Transport</keyword>
<dbReference type="RefSeq" id="WP_091276252.1">
    <property type="nucleotide sequence ID" value="NZ_FNDK01000030.1"/>
</dbReference>
<dbReference type="OrthoDB" id="1807003at2"/>
<dbReference type="STRING" id="568899.SAMN05192534_1303"/>
<keyword evidence="6 9" id="KW-1133">Transmembrane helix</keyword>